<protein>
    <submittedName>
        <fullName evidence="2">Uncharacterized protein</fullName>
    </submittedName>
</protein>
<evidence type="ECO:0000313" key="3">
    <source>
        <dbReference type="Proteomes" id="UP000008021"/>
    </source>
</evidence>
<reference evidence="2" key="2">
    <citation type="submission" date="2018-05" db="EMBL/GenBank/DDBJ databases">
        <title>OmerRS3 (Oryza meridionalis Reference Sequence Version 3).</title>
        <authorList>
            <person name="Zhang J."/>
            <person name="Kudrna D."/>
            <person name="Lee S."/>
            <person name="Talag J."/>
            <person name="Welchert J."/>
            <person name="Wing R.A."/>
        </authorList>
    </citation>
    <scope>NUCLEOTIDE SEQUENCE [LARGE SCALE GENOMIC DNA]</scope>
    <source>
        <strain evidence="2">cv. OR44</strain>
    </source>
</reference>
<sequence length="81" mass="9012">RVSLTPPLLVSSPALALAWADPHTSRERERADAPPFVLLLPPRRGEHIIRRRRSPSIPASDQGRRRVRPAASAASWFDSIV</sequence>
<evidence type="ECO:0000313" key="2">
    <source>
        <dbReference type="EnsemblPlants" id="OMERI02G24950.2"/>
    </source>
</evidence>
<feature type="chain" id="PRO_5002356024" evidence="1">
    <location>
        <begin position="21"/>
        <end position="81"/>
    </location>
</feature>
<dbReference type="Proteomes" id="UP000008021">
    <property type="component" value="Chromosome 2"/>
</dbReference>
<dbReference type="Gramene" id="OMERI02G24950.2">
    <property type="protein sequence ID" value="OMERI02G24950.2"/>
    <property type="gene ID" value="OMERI02G24950"/>
</dbReference>
<feature type="signal peptide" evidence="1">
    <location>
        <begin position="1"/>
        <end position="20"/>
    </location>
</feature>
<dbReference type="EnsemblPlants" id="OMERI02G24950.2">
    <property type="protein sequence ID" value="OMERI02G24950.2"/>
    <property type="gene ID" value="OMERI02G24950"/>
</dbReference>
<accession>A0A0E0CNY8</accession>
<reference evidence="2" key="1">
    <citation type="submission" date="2015-04" db="UniProtKB">
        <authorList>
            <consortium name="EnsemblPlants"/>
        </authorList>
    </citation>
    <scope>IDENTIFICATION</scope>
</reference>
<dbReference type="HOGENOM" id="CLU_2580901_0_0_1"/>
<evidence type="ECO:0000256" key="1">
    <source>
        <dbReference type="SAM" id="SignalP"/>
    </source>
</evidence>
<proteinExistence type="predicted"/>
<keyword evidence="3" id="KW-1185">Reference proteome</keyword>
<keyword evidence="1" id="KW-0732">Signal</keyword>
<name>A0A0E0CNY8_9ORYZ</name>
<dbReference type="AlphaFoldDB" id="A0A0E0CNY8"/>
<organism evidence="2">
    <name type="scientific">Oryza meridionalis</name>
    <dbReference type="NCBI Taxonomy" id="40149"/>
    <lineage>
        <taxon>Eukaryota</taxon>
        <taxon>Viridiplantae</taxon>
        <taxon>Streptophyta</taxon>
        <taxon>Embryophyta</taxon>
        <taxon>Tracheophyta</taxon>
        <taxon>Spermatophyta</taxon>
        <taxon>Magnoliopsida</taxon>
        <taxon>Liliopsida</taxon>
        <taxon>Poales</taxon>
        <taxon>Poaceae</taxon>
        <taxon>BOP clade</taxon>
        <taxon>Oryzoideae</taxon>
        <taxon>Oryzeae</taxon>
        <taxon>Oryzinae</taxon>
        <taxon>Oryza</taxon>
    </lineage>
</organism>